<name>A0A0P8AE92_9EURY</name>
<evidence type="ECO:0000313" key="1">
    <source>
        <dbReference type="EMBL" id="KPQ42540.1"/>
    </source>
</evidence>
<organism evidence="1 2">
    <name type="scientific">Candidatus Methanoperedens nitratireducens</name>
    <dbReference type="NCBI Taxonomy" id="1392998"/>
    <lineage>
        <taxon>Archaea</taxon>
        <taxon>Methanobacteriati</taxon>
        <taxon>Methanobacteriota</taxon>
        <taxon>Stenosarchaea group</taxon>
        <taxon>Methanomicrobia</taxon>
        <taxon>Methanosarcinales</taxon>
        <taxon>ANME-2 cluster</taxon>
        <taxon>Candidatus Methanoperedentaceae</taxon>
        <taxon>Candidatus Methanoperedens</taxon>
    </lineage>
</organism>
<accession>A0A0P8AE92</accession>
<dbReference type="AlphaFoldDB" id="A0A0P8AE92"/>
<dbReference type="EMBL" id="LKCM01000223">
    <property type="protein sequence ID" value="KPQ42540.1"/>
    <property type="molecule type" value="Genomic_DNA"/>
</dbReference>
<protein>
    <submittedName>
        <fullName evidence="1">Uncharacterized protein</fullName>
    </submittedName>
</protein>
<comment type="caution">
    <text evidence="1">The sequence shown here is derived from an EMBL/GenBank/DDBJ whole genome shotgun (WGS) entry which is preliminary data.</text>
</comment>
<evidence type="ECO:0000313" key="2">
    <source>
        <dbReference type="Proteomes" id="UP000050360"/>
    </source>
</evidence>
<proteinExistence type="predicted"/>
<sequence length="63" mass="7596">MEIHIKWDKDNKNCTIIRTNTDRYNIEQKLTKKELEDFQKIPGNVVGTVYPKWKPYDDSKVRI</sequence>
<reference evidence="1 2" key="1">
    <citation type="submission" date="2015-09" db="EMBL/GenBank/DDBJ databases">
        <title>A metagenomics-based metabolic model of nitrate-dependent anaerobic oxidation of methane by Methanoperedens-like archaea.</title>
        <authorList>
            <person name="Arshad A."/>
            <person name="Speth D.R."/>
            <person name="De Graaf R.M."/>
            <person name="Op Den Camp H.J."/>
            <person name="Jetten M.S."/>
            <person name="Welte C.U."/>
        </authorList>
    </citation>
    <scope>NUCLEOTIDE SEQUENCE [LARGE SCALE GENOMIC DNA]</scope>
</reference>
<dbReference type="Proteomes" id="UP000050360">
    <property type="component" value="Unassembled WGS sequence"/>
</dbReference>
<gene>
    <name evidence="1" type="ORF">MPEBLZ_02886</name>
</gene>